<protein>
    <submittedName>
        <fullName evidence="1">Uncharacterized protein</fullName>
    </submittedName>
</protein>
<name>Q48AN0_COLP3</name>
<evidence type="ECO:0000313" key="1">
    <source>
        <dbReference type="EMBL" id="AAZ28717.1"/>
    </source>
</evidence>
<accession>Q48AN0</accession>
<gene>
    <name evidence="1" type="ordered locus">CPS_0115</name>
</gene>
<dbReference type="HOGENOM" id="CLU_3326847_0_0_6"/>
<dbReference type="AlphaFoldDB" id="Q48AN0"/>
<reference evidence="1" key="1">
    <citation type="journal article" date="2005" name="Proc. Natl. Acad. Sci. U.S.A.">
        <title>The psychrophilic lifestyle as revealed by the genome sequence of Colwellia psychrerythraea 34H through genomic and proteomic analyses.</title>
        <authorList>
            <person name="Methe B.A."/>
            <person name="Nelson K.E."/>
            <person name="Deming J.W."/>
            <person name="Momen B."/>
            <person name="Melamud E."/>
            <person name="Zhang X."/>
            <person name="Moult J."/>
            <person name="Madupu R."/>
            <person name="Nelson W.C."/>
            <person name="Dodson R.J."/>
            <person name="Brinkac L.M."/>
            <person name="Daugherty S.C."/>
            <person name="Durkin A.S."/>
            <person name="DeBoy R.T."/>
            <person name="Kolonay J.F."/>
            <person name="Sullivan S.A."/>
            <person name="Zhou L."/>
            <person name="Davidsen T.M."/>
            <person name="Wu M."/>
            <person name="Huston A.L."/>
            <person name="Lewis M."/>
            <person name="Weaver B."/>
            <person name="Weidman J.F."/>
            <person name="Khouri H."/>
            <person name="Utterback T.R."/>
            <person name="Feldblyum T.V."/>
            <person name="Fraser C.M."/>
        </authorList>
    </citation>
    <scope>NUCLEOTIDE SEQUENCE [LARGE SCALE GENOMIC DNA]</scope>
    <source>
        <strain evidence="1">34H</strain>
    </source>
</reference>
<dbReference type="KEGG" id="cps:CPS_0115"/>
<evidence type="ECO:0000313" key="2">
    <source>
        <dbReference type="Proteomes" id="UP000000547"/>
    </source>
</evidence>
<proteinExistence type="predicted"/>
<organism evidence="1 2">
    <name type="scientific">Colwellia psychrerythraea (strain 34H / ATCC BAA-681)</name>
    <name type="common">Vibrio psychroerythus</name>
    <dbReference type="NCBI Taxonomy" id="167879"/>
    <lineage>
        <taxon>Bacteria</taxon>
        <taxon>Pseudomonadati</taxon>
        <taxon>Pseudomonadota</taxon>
        <taxon>Gammaproteobacteria</taxon>
        <taxon>Alteromonadales</taxon>
        <taxon>Colwelliaceae</taxon>
        <taxon>Colwellia</taxon>
    </lineage>
</organism>
<dbReference type="Proteomes" id="UP000000547">
    <property type="component" value="Chromosome"/>
</dbReference>
<sequence length="38" mass="4660">MVDNVIYWMGIDFILSNINAHTLTKVYKKQHCRFYYHP</sequence>
<dbReference type="EMBL" id="CP000083">
    <property type="protein sequence ID" value="AAZ28717.1"/>
    <property type="molecule type" value="Genomic_DNA"/>
</dbReference>